<dbReference type="InterPro" id="IPR007110">
    <property type="entry name" value="Ig-like_dom"/>
</dbReference>
<feature type="chain" id="PRO_5044023578" description="Ig-like domain-containing protein" evidence="2">
    <location>
        <begin position="27"/>
        <end position="273"/>
    </location>
</feature>
<dbReference type="GO" id="GO:0070234">
    <property type="term" value="P:positive regulation of T cell apoptotic process"/>
    <property type="evidence" value="ECO:0007669"/>
    <property type="project" value="TreeGrafter"/>
</dbReference>
<dbReference type="PROSITE" id="PS50835">
    <property type="entry name" value="IG_LIKE"/>
    <property type="match status" value="1"/>
</dbReference>
<protein>
    <recommendedName>
        <fullName evidence="3">Ig-like domain-containing protein</fullName>
    </recommendedName>
</protein>
<proteinExistence type="predicted"/>
<organism evidence="4 5">
    <name type="scientific">Pleurodeles waltl</name>
    <name type="common">Iberian ribbed newt</name>
    <dbReference type="NCBI Taxonomy" id="8319"/>
    <lineage>
        <taxon>Eukaryota</taxon>
        <taxon>Metazoa</taxon>
        <taxon>Chordata</taxon>
        <taxon>Craniata</taxon>
        <taxon>Vertebrata</taxon>
        <taxon>Euteleostomi</taxon>
        <taxon>Amphibia</taxon>
        <taxon>Batrachia</taxon>
        <taxon>Caudata</taxon>
        <taxon>Salamandroidea</taxon>
        <taxon>Salamandridae</taxon>
        <taxon>Pleurodelinae</taxon>
        <taxon>Pleurodeles</taxon>
    </lineage>
</organism>
<name>A0AAV7L6C4_PLEWA</name>
<evidence type="ECO:0000313" key="5">
    <source>
        <dbReference type="Proteomes" id="UP001066276"/>
    </source>
</evidence>
<evidence type="ECO:0000256" key="2">
    <source>
        <dbReference type="SAM" id="SignalP"/>
    </source>
</evidence>
<dbReference type="GO" id="GO:0050777">
    <property type="term" value="P:negative regulation of immune response"/>
    <property type="evidence" value="ECO:0007669"/>
    <property type="project" value="InterPro"/>
</dbReference>
<gene>
    <name evidence="4" type="ORF">NDU88_000365</name>
</gene>
<dbReference type="InterPro" id="IPR036179">
    <property type="entry name" value="Ig-like_dom_sf"/>
</dbReference>
<keyword evidence="2" id="KW-0732">Signal</keyword>
<dbReference type="GO" id="GO:0009897">
    <property type="term" value="C:external side of plasma membrane"/>
    <property type="evidence" value="ECO:0007669"/>
    <property type="project" value="TreeGrafter"/>
</dbReference>
<dbReference type="EMBL" id="JANPWB010000015">
    <property type="protein sequence ID" value="KAJ1087176.1"/>
    <property type="molecule type" value="Genomic_DNA"/>
</dbReference>
<feature type="transmembrane region" description="Helical" evidence="1">
    <location>
        <begin position="181"/>
        <end position="203"/>
    </location>
</feature>
<evidence type="ECO:0000313" key="4">
    <source>
        <dbReference type="EMBL" id="KAJ1087176.1"/>
    </source>
</evidence>
<dbReference type="InterPro" id="IPR042379">
    <property type="entry name" value="PDCD1"/>
</dbReference>
<dbReference type="InterPro" id="IPR013783">
    <property type="entry name" value="Ig-like_fold"/>
</dbReference>
<dbReference type="SUPFAM" id="SSF48726">
    <property type="entry name" value="Immunoglobulin"/>
    <property type="match status" value="1"/>
</dbReference>
<keyword evidence="1" id="KW-1133">Transmembrane helix</keyword>
<dbReference type="Gene3D" id="2.60.40.10">
    <property type="entry name" value="Immunoglobulins"/>
    <property type="match status" value="1"/>
</dbReference>
<feature type="signal peptide" evidence="2">
    <location>
        <begin position="1"/>
        <end position="26"/>
    </location>
</feature>
<evidence type="ECO:0000259" key="3">
    <source>
        <dbReference type="PROSITE" id="PS50835"/>
    </source>
</evidence>
<dbReference type="InterPro" id="IPR003599">
    <property type="entry name" value="Ig_sub"/>
</dbReference>
<comment type="caution">
    <text evidence="4">The sequence shown here is derived from an EMBL/GenBank/DDBJ whole genome shotgun (WGS) entry which is preliminary data.</text>
</comment>
<keyword evidence="5" id="KW-1185">Reference proteome</keyword>
<reference evidence="4" key="1">
    <citation type="journal article" date="2022" name="bioRxiv">
        <title>Sequencing and chromosome-scale assembly of the giantPleurodeles waltlgenome.</title>
        <authorList>
            <person name="Brown T."/>
            <person name="Elewa A."/>
            <person name="Iarovenko S."/>
            <person name="Subramanian E."/>
            <person name="Araus A.J."/>
            <person name="Petzold A."/>
            <person name="Susuki M."/>
            <person name="Suzuki K.-i.T."/>
            <person name="Hayashi T."/>
            <person name="Toyoda A."/>
            <person name="Oliveira C."/>
            <person name="Osipova E."/>
            <person name="Leigh N.D."/>
            <person name="Simon A."/>
            <person name="Yun M.H."/>
        </authorList>
    </citation>
    <scope>NUCLEOTIDE SEQUENCE</scope>
    <source>
        <strain evidence="4">20211129_DDA</strain>
        <tissue evidence="4">Liver</tissue>
    </source>
</reference>
<keyword evidence="1" id="KW-0812">Transmembrane</keyword>
<accession>A0AAV7L6C4</accession>
<dbReference type="Proteomes" id="UP001066276">
    <property type="component" value="Chromosome 11"/>
</dbReference>
<feature type="domain" description="Ig-like" evidence="3">
    <location>
        <begin position="33"/>
        <end position="147"/>
    </location>
</feature>
<keyword evidence="1" id="KW-0472">Membrane</keyword>
<sequence>MAAPARQRPRCACALLWCLLLGSARTVRLQRLPDEKLFLSYVPSRPWMYVNDTAKFICNISLINNTWSSSKDSKSFINWHASHNGSQPVKVAESSQKVSGRYRTSWNEGTMTPELEILRLKEEDSGDYHCELIHLPHHKIEKSNRVRLNVREAINIISTETPNVTQCLEKKTKTLSMETGIILGAGLVAVSLLLGLIVFMFTWRKRGNRKPRSGTSHLKTETPDKSFDTLDYGVLEFQADKKADRLSPVLVSENVEYATIMFPPSLPATGGWH</sequence>
<evidence type="ECO:0000256" key="1">
    <source>
        <dbReference type="SAM" id="Phobius"/>
    </source>
</evidence>
<dbReference type="AlphaFoldDB" id="A0AAV7L6C4"/>
<dbReference type="SMART" id="SM00409">
    <property type="entry name" value="IG"/>
    <property type="match status" value="1"/>
</dbReference>
<dbReference type="PANTHER" id="PTHR15264:SF2">
    <property type="entry name" value="PROGRAMMED CELL DEATH PROTEIN 1"/>
    <property type="match status" value="1"/>
</dbReference>
<dbReference type="PANTHER" id="PTHR15264">
    <property type="entry name" value="PROGRAMMED CELL DEATH PROTEIN 1"/>
    <property type="match status" value="1"/>
</dbReference>